<keyword evidence="2" id="KW-0862">Zinc</keyword>
<dbReference type="SUPFAM" id="SSF57716">
    <property type="entry name" value="Glucocorticoid receptor-like (DNA-binding domain)"/>
    <property type="match status" value="1"/>
</dbReference>
<dbReference type="InterPro" id="IPR013088">
    <property type="entry name" value="Znf_NHR/GATA"/>
</dbReference>
<evidence type="ECO:0000313" key="5">
    <source>
        <dbReference type="Proteomes" id="UP001165089"/>
    </source>
</evidence>
<dbReference type="Pfam" id="PF03884">
    <property type="entry name" value="YacG"/>
    <property type="match status" value="1"/>
</dbReference>
<evidence type="ECO:0000256" key="2">
    <source>
        <dbReference type="ARBA" id="ARBA00022833"/>
    </source>
</evidence>
<evidence type="ECO:0000313" key="4">
    <source>
        <dbReference type="EMBL" id="GLH69930.1"/>
    </source>
</evidence>
<dbReference type="Gene3D" id="3.30.50.10">
    <property type="entry name" value="Erythroid Transcription Factor GATA-1, subunit A"/>
    <property type="match status" value="1"/>
</dbReference>
<dbReference type="EMBL" id="BSDD01000002">
    <property type="protein sequence ID" value="GLH69930.1"/>
    <property type="molecule type" value="Genomic_DNA"/>
</dbReference>
<dbReference type="HAMAP" id="MF_00649">
    <property type="entry name" value="DNA_gyrase_inhibitor_YacG"/>
    <property type="match status" value="1"/>
</dbReference>
<dbReference type="PANTHER" id="PTHR36150:SF1">
    <property type="entry name" value="DNA GYRASE INHIBITOR YACG"/>
    <property type="match status" value="1"/>
</dbReference>
<reference evidence="4 5" key="1">
    <citation type="journal article" date="2023" name="Antonie Van Leeuwenhoek">
        <title>Mesoterricola silvestris gen. nov., sp. nov., Mesoterricola sediminis sp. nov., Geothrix oryzae sp. nov., Geothrix edaphica sp. nov., Geothrix rubra sp. nov., and Geothrix limicola sp. nov., six novel members of Acidobacteriota isolated from soils.</title>
        <authorList>
            <person name="Itoh H."/>
            <person name="Sugisawa Y."/>
            <person name="Mise K."/>
            <person name="Xu Z."/>
            <person name="Kuniyasu M."/>
            <person name="Ushijima N."/>
            <person name="Kawano K."/>
            <person name="Kobayashi E."/>
            <person name="Shiratori Y."/>
            <person name="Masuda Y."/>
            <person name="Senoo K."/>
        </authorList>
    </citation>
    <scope>NUCLEOTIDE SEQUENCE [LARGE SCALE GENOMIC DNA]</scope>
    <source>
        <strain evidence="4 5">Red803</strain>
    </source>
</reference>
<organism evidence="4 5">
    <name type="scientific">Geothrix rubra</name>
    <dbReference type="NCBI Taxonomy" id="2927977"/>
    <lineage>
        <taxon>Bacteria</taxon>
        <taxon>Pseudomonadati</taxon>
        <taxon>Acidobacteriota</taxon>
        <taxon>Holophagae</taxon>
        <taxon>Holophagales</taxon>
        <taxon>Holophagaceae</taxon>
        <taxon>Geothrix</taxon>
    </lineage>
</organism>
<proteinExistence type="inferred from homology"/>
<keyword evidence="1" id="KW-0479">Metal-binding</keyword>
<feature type="compositionally biased region" description="Acidic residues" evidence="3">
    <location>
        <begin position="49"/>
        <end position="62"/>
    </location>
</feature>
<feature type="region of interest" description="Disordered" evidence="3">
    <location>
        <begin position="38"/>
        <end position="62"/>
    </location>
</feature>
<name>A0ABQ5Q691_9BACT</name>
<protein>
    <submittedName>
        <fullName evidence="4">DNA gyrase inhibitor YacG</fullName>
    </submittedName>
</protein>
<sequence length="62" mass="7028">MVRPCPLCRTPTSWEGNPWKPFCSERCQTRDLGAWASERYAIPDRPAQEEGEGWSGEDEAGE</sequence>
<accession>A0ABQ5Q691</accession>
<evidence type="ECO:0000256" key="3">
    <source>
        <dbReference type="SAM" id="MobiDB-lite"/>
    </source>
</evidence>
<dbReference type="Proteomes" id="UP001165089">
    <property type="component" value="Unassembled WGS sequence"/>
</dbReference>
<dbReference type="PANTHER" id="PTHR36150">
    <property type="entry name" value="DNA GYRASE INHIBITOR YACG"/>
    <property type="match status" value="1"/>
</dbReference>
<comment type="caution">
    <text evidence="4">The sequence shown here is derived from an EMBL/GenBank/DDBJ whole genome shotgun (WGS) entry which is preliminary data.</text>
</comment>
<evidence type="ECO:0000256" key="1">
    <source>
        <dbReference type="ARBA" id="ARBA00022723"/>
    </source>
</evidence>
<keyword evidence="5" id="KW-1185">Reference proteome</keyword>
<gene>
    <name evidence="4" type="primary">yacG</name>
    <name evidence="4" type="ORF">GETHPA_14630</name>
</gene>
<dbReference type="InterPro" id="IPR005584">
    <property type="entry name" value="DNA_gyrase_inhibitor_YacG"/>
</dbReference>